<dbReference type="Pfam" id="PF19953">
    <property type="entry name" value="EACC1"/>
    <property type="match status" value="1"/>
</dbReference>
<evidence type="ECO:0000313" key="2">
    <source>
        <dbReference type="Proteomes" id="UP001564626"/>
    </source>
</evidence>
<dbReference type="Proteomes" id="UP001564626">
    <property type="component" value="Unassembled WGS sequence"/>
</dbReference>
<name>A0ABV4CJ52_9PSEU</name>
<dbReference type="EMBL" id="JBGEHV010000017">
    <property type="protein sequence ID" value="MEY8040027.1"/>
    <property type="molecule type" value="Genomic_DNA"/>
</dbReference>
<organism evidence="1 2">
    <name type="scientific">Saccharopolyspora cebuensis</name>
    <dbReference type="NCBI Taxonomy" id="418759"/>
    <lineage>
        <taxon>Bacteria</taxon>
        <taxon>Bacillati</taxon>
        <taxon>Actinomycetota</taxon>
        <taxon>Actinomycetes</taxon>
        <taxon>Pseudonocardiales</taxon>
        <taxon>Pseudonocardiaceae</taxon>
        <taxon>Saccharopolyspora</taxon>
    </lineage>
</organism>
<comment type="caution">
    <text evidence="1">The sequence shown here is derived from an EMBL/GenBank/DDBJ whole genome shotgun (WGS) entry which is preliminary data.</text>
</comment>
<sequence>MANGARTFQVRVLAGGDPLREERLTRSLRDELAELEGVSVGFSSGAASSRGSKAGPLTDLVLAVAVLASSKPLAGVLTTAITEWCARERHRKVRVTRGDAELEITGSPDADQRQLVREFLEEPEPDA</sequence>
<proteinExistence type="predicted"/>
<dbReference type="InterPro" id="IPR045428">
    <property type="entry name" value="EACC1"/>
</dbReference>
<evidence type="ECO:0000313" key="1">
    <source>
        <dbReference type="EMBL" id="MEY8040027.1"/>
    </source>
</evidence>
<dbReference type="RefSeq" id="WP_369774766.1">
    <property type="nucleotide sequence ID" value="NZ_JBGEHV010000017.1"/>
</dbReference>
<accession>A0ABV4CJ52</accession>
<protein>
    <submittedName>
        <fullName evidence="1">Uncharacterized protein</fullName>
    </submittedName>
</protein>
<gene>
    <name evidence="1" type="ORF">AB8O55_11530</name>
</gene>
<reference evidence="1 2" key="1">
    <citation type="submission" date="2024-08" db="EMBL/GenBank/DDBJ databases">
        <title>Genome mining of Saccharopolyspora cebuensis PGLac3 from Nigerian medicinal plant.</title>
        <authorList>
            <person name="Ezeobiora C.E."/>
            <person name="Igbokwe N.H."/>
            <person name="Amin D.H."/>
            <person name="Mendie U.E."/>
        </authorList>
    </citation>
    <scope>NUCLEOTIDE SEQUENCE [LARGE SCALE GENOMIC DNA]</scope>
    <source>
        <strain evidence="1 2">PGLac3</strain>
    </source>
</reference>
<keyword evidence="2" id="KW-1185">Reference proteome</keyword>